<organism evidence="3 4">
    <name type="scientific">Arenimonas composti TR7-09 = DSM 18010</name>
    <dbReference type="NCBI Taxonomy" id="1121013"/>
    <lineage>
        <taxon>Bacteria</taxon>
        <taxon>Pseudomonadati</taxon>
        <taxon>Pseudomonadota</taxon>
        <taxon>Gammaproteobacteria</taxon>
        <taxon>Lysobacterales</taxon>
        <taxon>Lysobacteraceae</taxon>
        <taxon>Arenimonas</taxon>
    </lineage>
</organism>
<feature type="transmembrane region" description="Helical" evidence="2">
    <location>
        <begin position="251"/>
        <end position="271"/>
    </location>
</feature>
<dbReference type="OrthoDB" id="1491387at2"/>
<protein>
    <submittedName>
        <fullName evidence="3">Uncharacterized protein</fullName>
    </submittedName>
</protein>
<proteinExistence type="predicted"/>
<keyword evidence="4" id="KW-1185">Reference proteome</keyword>
<dbReference type="AlphaFoldDB" id="A0A091BG79"/>
<name>A0A091BG79_9GAMM</name>
<dbReference type="EMBL" id="AWXU01000030">
    <property type="protein sequence ID" value="KFN49809.1"/>
    <property type="molecule type" value="Genomic_DNA"/>
</dbReference>
<feature type="compositionally biased region" description="Basic and acidic residues" evidence="1">
    <location>
        <begin position="367"/>
        <end position="378"/>
    </location>
</feature>
<gene>
    <name evidence="3" type="ORF">P873_09645</name>
</gene>
<dbReference type="STRING" id="1121013.GCA_000426365_00215"/>
<feature type="transmembrane region" description="Helical" evidence="2">
    <location>
        <begin position="180"/>
        <end position="201"/>
    </location>
</feature>
<dbReference type="RefSeq" id="WP_026815778.1">
    <property type="nucleotide sequence ID" value="NZ_AUFF01000001.1"/>
</dbReference>
<keyword evidence="2" id="KW-0812">Transmembrane</keyword>
<feature type="transmembrane region" description="Helical" evidence="2">
    <location>
        <begin position="138"/>
        <end position="168"/>
    </location>
</feature>
<dbReference type="Proteomes" id="UP000029391">
    <property type="component" value="Unassembled WGS sequence"/>
</dbReference>
<comment type="caution">
    <text evidence="3">The sequence shown here is derived from an EMBL/GenBank/DDBJ whole genome shotgun (WGS) entry which is preliminary data.</text>
</comment>
<evidence type="ECO:0000256" key="1">
    <source>
        <dbReference type="SAM" id="MobiDB-lite"/>
    </source>
</evidence>
<keyword evidence="2" id="KW-1133">Transmembrane helix</keyword>
<keyword evidence="2" id="KW-0472">Membrane</keyword>
<evidence type="ECO:0000313" key="4">
    <source>
        <dbReference type="Proteomes" id="UP000029391"/>
    </source>
</evidence>
<evidence type="ECO:0000313" key="3">
    <source>
        <dbReference type="EMBL" id="KFN49809.1"/>
    </source>
</evidence>
<evidence type="ECO:0000256" key="2">
    <source>
        <dbReference type="SAM" id="Phobius"/>
    </source>
</evidence>
<dbReference type="eggNOG" id="ENOG502Z9KI">
    <property type="taxonomic scope" value="Bacteria"/>
</dbReference>
<feature type="transmembrane region" description="Helical" evidence="2">
    <location>
        <begin position="62"/>
        <end position="82"/>
    </location>
</feature>
<reference evidence="3 4" key="1">
    <citation type="submission" date="2013-09" db="EMBL/GenBank/DDBJ databases">
        <title>Genome sequencing of Arenimonas composti.</title>
        <authorList>
            <person name="Chen F."/>
            <person name="Wang G."/>
        </authorList>
    </citation>
    <scope>NUCLEOTIDE SEQUENCE [LARGE SCALE GENOMIC DNA]</scope>
    <source>
        <strain evidence="3 4">TR7-09</strain>
    </source>
</reference>
<sequence>MTEASDDPRQLPKRTTPTWEMELLISGATVFSLLQLPDQVDRLLFGFYNNTLPDLAALSLPLWIYVKFALLTLIATFLLHLVTRGYWVALVGLHSVYPEGVRWDRMRERLGPQYFRRVHADLSDMSTLIERADNRASLVFGVGVGLATVMFVPMLIVSLMMVAIWARWALSGGEGGGQTLLFVVLGAFGIVAILFAVLVQWDRRAGAGLVPGSPQERRMQRLFDLYAKIGFSGSGNPLLTLFSSHAGSRRTAVLITVVAVVVFTIVLGQTVGSRMGLGLRIGAGLPPDGFGVASLVKADHYDDQRGDVIQLVPPPHIPSRIIAGDWLPLFIPYIPTRHDEFVARDCAIAEPTSSEPDATADAGEPAEAGRERRRQEREARRQERAKYWRERLDCLARLHLLAIDGEPVAVPFDAGEDPRTGQRGLVAMLPIADLPRGRHELTVGRLPRNHGEDPPDPWRILFWKSE</sequence>
<accession>A0A091BG79</accession>
<feature type="region of interest" description="Disordered" evidence="1">
    <location>
        <begin position="350"/>
        <end position="378"/>
    </location>
</feature>